<reference evidence="2 3" key="1">
    <citation type="submission" date="2019-03" db="EMBL/GenBank/DDBJ databases">
        <title>Deep-cultivation of Planctomycetes and their phenomic and genomic characterization uncovers novel biology.</title>
        <authorList>
            <person name="Wiegand S."/>
            <person name="Jogler M."/>
            <person name="Boedeker C."/>
            <person name="Pinto D."/>
            <person name="Vollmers J."/>
            <person name="Rivas-Marin E."/>
            <person name="Kohn T."/>
            <person name="Peeters S.H."/>
            <person name="Heuer A."/>
            <person name="Rast P."/>
            <person name="Oberbeckmann S."/>
            <person name="Bunk B."/>
            <person name="Jeske O."/>
            <person name="Meyerdierks A."/>
            <person name="Storesund J.E."/>
            <person name="Kallscheuer N."/>
            <person name="Luecker S."/>
            <person name="Lage O.M."/>
            <person name="Pohl T."/>
            <person name="Merkel B.J."/>
            <person name="Hornburger P."/>
            <person name="Mueller R.-W."/>
            <person name="Bruemmer F."/>
            <person name="Labrenz M."/>
            <person name="Spormann A.M."/>
            <person name="Op den Camp H."/>
            <person name="Overmann J."/>
            <person name="Amann R."/>
            <person name="Jetten M.S.M."/>
            <person name="Mascher T."/>
            <person name="Medema M.H."/>
            <person name="Devos D.P."/>
            <person name="Kaster A.-K."/>
            <person name="Ovreas L."/>
            <person name="Rohde M."/>
            <person name="Galperin M.Y."/>
            <person name="Jogler C."/>
        </authorList>
    </citation>
    <scope>NUCLEOTIDE SEQUENCE [LARGE SCALE GENOMIC DNA]</scope>
    <source>
        <strain evidence="2 3">V202</strain>
    </source>
</reference>
<dbReference type="OrthoDB" id="272105at2"/>
<dbReference type="InterPro" id="IPR032675">
    <property type="entry name" value="LRR_dom_sf"/>
</dbReference>
<dbReference type="PANTHER" id="PTHR13318">
    <property type="entry name" value="PARTNER OF PAIRED, ISOFORM B-RELATED"/>
    <property type="match status" value="1"/>
</dbReference>
<dbReference type="SUPFAM" id="SSF52047">
    <property type="entry name" value="RNI-like"/>
    <property type="match status" value="1"/>
</dbReference>
<dbReference type="GO" id="GO:0019005">
    <property type="term" value="C:SCF ubiquitin ligase complex"/>
    <property type="evidence" value="ECO:0007669"/>
    <property type="project" value="TreeGrafter"/>
</dbReference>
<dbReference type="Proteomes" id="UP000318384">
    <property type="component" value="Chromosome"/>
</dbReference>
<dbReference type="InterPro" id="IPR006553">
    <property type="entry name" value="Leu-rich_rpt_Cys-con_subtyp"/>
</dbReference>
<evidence type="ECO:0000313" key="2">
    <source>
        <dbReference type="EMBL" id="QDU11908.1"/>
    </source>
</evidence>
<sequence precursor="true">MKRNVLLMMLVIFNTSWVRANEVSKQKQALQYFQAIKFFWNEKDGTLSNGNKGTRGHEKIFTDESLKHVKSLPNLRHLHLNHTSITDAGLVELEGLNQLESIHLWGTRISDAGLVHLAGLEKLQKLDLSWTQVKGPGLAHLGDLNRLQELQLIGITITDEALRHLVPLK</sequence>
<gene>
    <name evidence="2" type="ORF">V202x_53330</name>
</gene>
<accession>A0A517X329</accession>
<keyword evidence="3" id="KW-1185">Reference proteome</keyword>
<feature type="chain" id="PRO_5021799091" evidence="1">
    <location>
        <begin position="21"/>
        <end position="169"/>
    </location>
</feature>
<dbReference type="AlphaFoldDB" id="A0A517X329"/>
<evidence type="ECO:0000313" key="3">
    <source>
        <dbReference type="Proteomes" id="UP000318384"/>
    </source>
</evidence>
<protein>
    <submittedName>
        <fullName evidence="2">Leucine Rich repeats (2 copies)</fullName>
    </submittedName>
</protein>
<dbReference type="GO" id="GO:0031146">
    <property type="term" value="P:SCF-dependent proteasomal ubiquitin-dependent protein catabolic process"/>
    <property type="evidence" value="ECO:0007669"/>
    <property type="project" value="TreeGrafter"/>
</dbReference>
<dbReference type="RefSeq" id="WP_145179688.1">
    <property type="nucleotide sequence ID" value="NZ_CP037422.1"/>
</dbReference>
<dbReference type="InterPro" id="IPR001611">
    <property type="entry name" value="Leu-rich_rpt"/>
</dbReference>
<feature type="signal peptide" evidence="1">
    <location>
        <begin position="1"/>
        <end position="20"/>
    </location>
</feature>
<dbReference type="Gene3D" id="3.80.10.10">
    <property type="entry name" value="Ribonuclease Inhibitor"/>
    <property type="match status" value="1"/>
</dbReference>
<evidence type="ECO:0000256" key="1">
    <source>
        <dbReference type="SAM" id="SignalP"/>
    </source>
</evidence>
<organism evidence="2 3">
    <name type="scientific">Gimesia aquarii</name>
    <dbReference type="NCBI Taxonomy" id="2527964"/>
    <lineage>
        <taxon>Bacteria</taxon>
        <taxon>Pseudomonadati</taxon>
        <taxon>Planctomycetota</taxon>
        <taxon>Planctomycetia</taxon>
        <taxon>Planctomycetales</taxon>
        <taxon>Planctomycetaceae</taxon>
        <taxon>Gimesia</taxon>
    </lineage>
</organism>
<proteinExistence type="predicted"/>
<name>A0A517X329_9PLAN</name>
<dbReference type="PANTHER" id="PTHR13318:SF190">
    <property type="entry name" value="PARTNER OF PAIRED, ISOFORM B"/>
    <property type="match status" value="1"/>
</dbReference>
<keyword evidence="1" id="KW-0732">Signal</keyword>
<dbReference type="Pfam" id="PF13855">
    <property type="entry name" value="LRR_8"/>
    <property type="match status" value="1"/>
</dbReference>
<dbReference type="SMART" id="SM00367">
    <property type="entry name" value="LRR_CC"/>
    <property type="match status" value="3"/>
</dbReference>
<dbReference type="EMBL" id="CP037422">
    <property type="protein sequence ID" value="QDU11908.1"/>
    <property type="molecule type" value="Genomic_DNA"/>
</dbReference>